<sequence>MQTVPSLIGTGTAIAAAASGLVFGQPAEPSTSSTTIRQSQPRRKISFDRDLPISARLNSLPPSRAGTTSETPSTLPEGPQNDTLSTQTPTSRPPLSRYQRPSTTSKGLGRKLSLVKRQGSGSTTAERRDSVSSNGSWIRRFAIRPLSQHGSSKSSVALETPSVTYSHSSTAPILPRPQTSSQPLARNKLVKRSPSVQTKEPTAPSHTRSKSHLPTLRRPATSHQRSATLQQQFRTDLDLANPSSSPTTSFDQPTREEVLIDATIGAQPRRSSKSSGWISFFHSRRLTIGGGGVASRFSEASPRSRSVSGKRISVVGDEGRRVHLVKPRMVSTSSAPAVLAFSADLREEKSKQVDLEQSASEVPPSRRSKRSFSMPFSSTGNWMSRSSSSLRRANRGAVGTGAETEGGEMGNHKRHVSAPISGAQIPVDQDSIAIAPAQLTIHPNVPAKQGPTNTAATVDSAANVQPPSHKRNLSSPLPPLPRNSSFHVDLPRIGSPSGATANHLIRPHQPSGSSTSSAAMSQLRASPHYERSSVMSSSESDTRGFYSGDDDDTDYNKSDTMHDSLRTAASSRMRAVETPLDSVYDESPPSTAGNGRTKRLSIQEMLGGIWDDDKIMEEDENDATPVRVSDDAEADYTTHPTLEPSRLVARSSHDTVLVSTKSFGGLSLDDDLDEEDWDVEDQDMHFNALSPPPRIVRLALATGSGNEMLEPHGHETRGDRPLSTVFDWIEPSVPDKNDAEGNSSRPKTASGKQEVDARGGRAASRKGPAPAHIRSQSVPVLHDAPENVKLSSAKYGTWGLGSKPVSEDWDEDFEFGCGTDNGGVGNGTLFSVPESIRASQPSVKAHSGQIRELSLLVNDLKRLCRHGRDMDMLEGPQKGLWKEAEGVIALASPDEEEDSVDESQETISINFDAVESNDQLFDDGFDAASLGRLDAAFETLEPPMSRTAVVRERHSPKRRSVFSAEDDIFGGHWPLVEDHCTPSNRSSRPRTPHIPPPNDVTGVTRSVMEAMHRSIPNQTHEVRYDKKVHFDTNSLRFLVRRAGELRDSLSDVVRKAEHLTQSPSRTPRHERNPDSSPAFTRVFDDPNASPQRRLIRSRGNNSLLDGTSTPNSPPSPMGRRLQPMTVS</sequence>
<feature type="region of interest" description="Disordered" evidence="1">
    <location>
        <begin position="350"/>
        <end position="414"/>
    </location>
</feature>
<proteinExistence type="predicted"/>
<keyword evidence="3" id="KW-1185">Reference proteome</keyword>
<feature type="compositionally biased region" description="Polar residues" evidence="1">
    <location>
        <begin position="56"/>
        <end position="90"/>
    </location>
</feature>
<dbReference type="EMBL" id="JAVFKD010000016">
    <property type="protein sequence ID" value="KAK5987825.1"/>
    <property type="molecule type" value="Genomic_DNA"/>
</dbReference>
<feature type="region of interest" description="Disordered" evidence="1">
    <location>
        <begin position="1052"/>
        <end position="1127"/>
    </location>
</feature>
<feature type="compositionally biased region" description="Polar residues" evidence="1">
    <location>
        <begin position="166"/>
        <end position="184"/>
    </location>
</feature>
<comment type="caution">
    <text evidence="2">The sequence shown here is derived from an EMBL/GenBank/DDBJ whole genome shotgun (WGS) entry which is preliminary data.</text>
</comment>
<name>A0ABR0S7R7_9HYPO</name>
<feature type="region of interest" description="Disordered" evidence="1">
    <location>
        <begin position="443"/>
        <end position="597"/>
    </location>
</feature>
<feature type="compositionally biased region" description="Polar residues" evidence="1">
    <location>
        <begin position="450"/>
        <end position="466"/>
    </location>
</feature>
<protein>
    <submittedName>
        <fullName evidence="2">Uncharacterized protein</fullName>
    </submittedName>
</protein>
<accession>A0ABR0S7R7</accession>
<feature type="compositionally biased region" description="Polar residues" evidence="1">
    <location>
        <begin position="740"/>
        <end position="751"/>
    </location>
</feature>
<organism evidence="2 3">
    <name type="scientific">Cladobotryum mycophilum</name>
    <dbReference type="NCBI Taxonomy" id="491253"/>
    <lineage>
        <taxon>Eukaryota</taxon>
        <taxon>Fungi</taxon>
        <taxon>Dikarya</taxon>
        <taxon>Ascomycota</taxon>
        <taxon>Pezizomycotina</taxon>
        <taxon>Sordariomycetes</taxon>
        <taxon>Hypocreomycetidae</taxon>
        <taxon>Hypocreales</taxon>
        <taxon>Hypocreaceae</taxon>
        <taxon>Cladobotryum</taxon>
    </lineage>
</organism>
<dbReference type="Proteomes" id="UP001338125">
    <property type="component" value="Unassembled WGS sequence"/>
</dbReference>
<dbReference type="Pfam" id="PF20162">
    <property type="entry name" value="Etd1"/>
    <property type="match status" value="1"/>
</dbReference>
<feature type="region of interest" description="Disordered" evidence="1">
    <location>
        <begin position="24"/>
        <end position="133"/>
    </location>
</feature>
<feature type="compositionally biased region" description="Low complexity" evidence="1">
    <location>
        <begin position="384"/>
        <end position="403"/>
    </location>
</feature>
<evidence type="ECO:0000313" key="2">
    <source>
        <dbReference type="EMBL" id="KAK5987825.1"/>
    </source>
</evidence>
<evidence type="ECO:0000313" key="3">
    <source>
        <dbReference type="Proteomes" id="UP001338125"/>
    </source>
</evidence>
<feature type="compositionally biased region" description="Polar residues" evidence="1">
    <location>
        <begin position="374"/>
        <end position="383"/>
    </location>
</feature>
<feature type="compositionally biased region" description="Low complexity" evidence="1">
    <location>
        <begin position="511"/>
        <end position="521"/>
    </location>
</feature>
<dbReference type="InterPro" id="IPR045342">
    <property type="entry name" value="Etd1"/>
</dbReference>
<feature type="compositionally biased region" description="Polar residues" evidence="1">
    <location>
        <begin position="194"/>
        <end position="206"/>
    </location>
</feature>
<evidence type="ECO:0000256" key="1">
    <source>
        <dbReference type="SAM" id="MobiDB-lite"/>
    </source>
</evidence>
<feature type="region of interest" description="Disordered" evidence="1">
    <location>
        <begin position="979"/>
        <end position="1002"/>
    </location>
</feature>
<feature type="compositionally biased region" description="Basic and acidic residues" evidence="1">
    <location>
        <begin position="554"/>
        <end position="565"/>
    </location>
</feature>
<feature type="compositionally biased region" description="Polar residues" evidence="1">
    <location>
        <begin position="28"/>
        <end position="39"/>
    </location>
</feature>
<feature type="region of interest" description="Disordered" evidence="1">
    <location>
        <begin position="730"/>
        <end position="776"/>
    </location>
</feature>
<feature type="compositionally biased region" description="Polar residues" evidence="1">
    <location>
        <begin position="1098"/>
        <end position="1110"/>
    </location>
</feature>
<feature type="region of interest" description="Disordered" evidence="1">
    <location>
        <begin position="166"/>
        <end position="229"/>
    </location>
</feature>
<gene>
    <name evidence="2" type="ORF">PT974_11959</name>
</gene>
<reference evidence="2 3" key="1">
    <citation type="submission" date="2024-01" db="EMBL/GenBank/DDBJ databases">
        <title>Complete genome of Cladobotryum mycophilum ATHUM6906.</title>
        <authorList>
            <person name="Christinaki A.C."/>
            <person name="Myridakis A.I."/>
            <person name="Kouvelis V.N."/>
        </authorList>
    </citation>
    <scope>NUCLEOTIDE SEQUENCE [LARGE SCALE GENOMIC DNA]</scope>
    <source>
        <strain evidence="2 3">ATHUM6906</strain>
    </source>
</reference>